<comment type="caution">
    <text evidence="2">The sequence shown here is derived from an EMBL/GenBank/DDBJ whole genome shotgun (WGS) entry which is preliminary data.</text>
</comment>
<gene>
    <name evidence="2" type="ORF">MAE02_65710</name>
</gene>
<keyword evidence="2" id="KW-0808">Transferase</keyword>
<dbReference type="GO" id="GO:0032259">
    <property type="term" value="P:methylation"/>
    <property type="evidence" value="ECO:0007669"/>
    <property type="project" value="UniProtKB-KW"/>
</dbReference>
<dbReference type="RefSeq" id="WP_114189047.1">
    <property type="nucleotide sequence ID" value="NZ_BJYU01000264.1"/>
</dbReference>
<feature type="domain" description="Methyltransferase type 11" evidence="1">
    <location>
        <begin position="53"/>
        <end position="144"/>
    </location>
</feature>
<dbReference type="OrthoDB" id="9787738at2"/>
<dbReference type="PANTHER" id="PTHR43591:SF24">
    <property type="entry name" value="2-METHOXY-6-POLYPRENYL-1,4-BENZOQUINOL METHYLASE, MITOCHONDRIAL"/>
    <property type="match status" value="1"/>
</dbReference>
<dbReference type="Proteomes" id="UP000321085">
    <property type="component" value="Unassembled WGS sequence"/>
</dbReference>
<dbReference type="InterPro" id="IPR029063">
    <property type="entry name" value="SAM-dependent_MTases_sf"/>
</dbReference>
<dbReference type="Gene3D" id="3.40.50.150">
    <property type="entry name" value="Vaccinia Virus protein VP39"/>
    <property type="match status" value="1"/>
</dbReference>
<name>A0A512C3T8_9HYPH</name>
<dbReference type="SUPFAM" id="SSF53335">
    <property type="entry name" value="S-adenosyl-L-methionine-dependent methyltransferases"/>
    <property type="match status" value="1"/>
</dbReference>
<dbReference type="PANTHER" id="PTHR43591">
    <property type="entry name" value="METHYLTRANSFERASE"/>
    <property type="match status" value="1"/>
</dbReference>
<protein>
    <submittedName>
        <fullName evidence="2">Methyltransferase</fullName>
    </submittedName>
</protein>
<keyword evidence="3" id="KW-1185">Reference proteome</keyword>
<dbReference type="EMBL" id="BJYU01000264">
    <property type="protein sequence ID" value="GEO18875.1"/>
    <property type="molecule type" value="Genomic_DNA"/>
</dbReference>
<dbReference type="Pfam" id="PF08241">
    <property type="entry name" value="Methyltransf_11"/>
    <property type="match status" value="1"/>
</dbReference>
<dbReference type="CDD" id="cd02440">
    <property type="entry name" value="AdoMet_MTases"/>
    <property type="match status" value="1"/>
</dbReference>
<organism evidence="2 3">
    <name type="scientific">Microvirga aerophila</name>
    <dbReference type="NCBI Taxonomy" id="670291"/>
    <lineage>
        <taxon>Bacteria</taxon>
        <taxon>Pseudomonadati</taxon>
        <taxon>Pseudomonadota</taxon>
        <taxon>Alphaproteobacteria</taxon>
        <taxon>Hyphomicrobiales</taxon>
        <taxon>Methylobacteriaceae</taxon>
        <taxon>Microvirga</taxon>
    </lineage>
</organism>
<dbReference type="InterPro" id="IPR013216">
    <property type="entry name" value="Methyltransf_11"/>
</dbReference>
<keyword evidence="2" id="KW-0489">Methyltransferase</keyword>
<proteinExistence type="predicted"/>
<evidence type="ECO:0000313" key="2">
    <source>
        <dbReference type="EMBL" id="GEO18875.1"/>
    </source>
</evidence>
<evidence type="ECO:0000259" key="1">
    <source>
        <dbReference type="Pfam" id="PF08241"/>
    </source>
</evidence>
<reference evidence="2 3" key="1">
    <citation type="submission" date="2019-07" db="EMBL/GenBank/DDBJ databases">
        <title>Whole genome shotgun sequence of Microvirga aerophila NBRC 106136.</title>
        <authorList>
            <person name="Hosoyama A."/>
            <person name="Uohara A."/>
            <person name="Ohji S."/>
            <person name="Ichikawa N."/>
        </authorList>
    </citation>
    <scope>NUCLEOTIDE SEQUENCE [LARGE SCALE GENOMIC DNA]</scope>
    <source>
        <strain evidence="2 3">NBRC 106136</strain>
    </source>
</reference>
<dbReference type="AlphaFoldDB" id="A0A512C3T8"/>
<accession>A0A512C3T8</accession>
<evidence type="ECO:0000313" key="3">
    <source>
        <dbReference type="Proteomes" id="UP000321085"/>
    </source>
</evidence>
<sequence length="272" mass="29159">MTEPDTSFRDFEHQGWSAQDVVTEYHDHLSPLTTQAVEAVLAAAGVRRGARVVDVATGPGYAAAAAAEHGAEVVGVDFSATQLVLARRHYPTIEFREGDAGALPFPEGGFDAVISNFGMPHFPDPDAFLREAFRVLRSGGRVAFSAWAPECIGFGMFYSAVQAHGRMDVSLPPGPNFFLFGDPAQCERSLETAGFRSVTVTKTPLIWRVASPDEPFKVIMKGSVRAAALLRAQTPEALAAIRDAVRQAVGAYARNGAFELPMPVIVATAEKP</sequence>
<dbReference type="GO" id="GO:0008757">
    <property type="term" value="F:S-adenosylmethionine-dependent methyltransferase activity"/>
    <property type="evidence" value="ECO:0007669"/>
    <property type="project" value="InterPro"/>
</dbReference>